<reference evidence="3" key="1">
    <citation type="submission" date="2018-05" db="EMBL/GenBank/DDBJ databases">
        <title>Luteimonas pekinense sp. nov., isolated from human Meibomian gland secretions, Beijing, China.</title>
        <authorList>
            <person name="Wen T."/>
            <person name="Bai H."/>
            <person name="Lv H."/>
        </authorList>
    </citation>
    <scope>NUCLEOTIDE SEQUENCE [LARGE SCALE GENOMIC DNA]</scope>
    <source>
        <strain evidence="3">83-4</strain>
    </source>
</reference>
<sequence length="153" mass="16249">MSEDKNQMTARTDWSGKPAADAQPVKQTVAPPVPMEAAAAGEPAPTAEHKEAAAPKIAPNSGYAVFFFPNALEALGTVIKPYLQTENGEPHLLCREVDTGGAFIELTVDGQSAEGAPQQVELMVPSNMVRLIMSVHSDGVFGFARPSANRLNY</sequence>
<keyword evidence="3" id="KW-1185">Reference proteome</keyword>
<dbReference type="Proteomes" id="UP000251842">
    <property type="component" value="Chromosome"/>
</dbReference>
<gene>
    <name evidence="2" type="ORF">DCD74_05610</name>
</gene>
<feature type="region of interest" description="Disordered" evidence="1">
    <location>
        <begin position="1"/>
        <end position="53"/>
    </location>
</feature>
<evidence type="ECO:0000313" key="3">
    <source>
        <dbReference type="Proteomes" id="UP000251842"/>
    </source>
</evidence>
<feature type="compositionally biased region" description="Low complexity" evidence="1">
    <location>
        <begin position="35"/>
        <end position="46"/>
    </location>
</feature>
<dbReference type="RefSeq" id="WP_112926454.1">
    <property type="nucleotide sequence ID" value="NZ_CP029556.1"/>
</dbReference>
<protein>
    <submittedName>
        <fullName evidence="2">Uncharacterized protein</fullName>
    </submittedName>
</protein>
<name>A0A344J5D1_9GAMM</name>
<evidence type="ECO:0000313" key="2">
    <source>
        <dbReference type="EMBL" id="AXA84241.1"/>
    </source>
</evidence>
<dbReference type="EMBL" id="CP029556">
    <property type="protein sequence ID" value="AXA84241.1"/>
    <property type="molecule type" value="Genomic_DNA"/>
</dbReference>
<dbReference type="AlphaFoldDB" id="A0A344J5D1"/>
<dbReference type="OrthoDB" id="5956546at2"/>
<dbReference type="KEGG" id="lue:DCD74_05610"/>
<proteinExistence type="predicted"/>
<organism evidence="2 3">
    <name type="scientific">Solilutibacter oculi</name>
    <dbReference type="NCBI Taxonomy" id="2698682"/>
    <lineage>
        <taxon>Bacteria</taxon>
        <taxon>Pseudomonadati</taxon>
        <taxon>Pseudomonadota</taxon>
        <taxon>Gammaproteobacteria</taxon>
        <taxon>Lysobacterales</taxon>
        <taxon>Lysobacteraceae</taxon>
        <taxon>Solilutibacter</taxon>
    </lineage>
</organism>
<accession>A0A344J5D1</accession>
<evidence type="ECO:0000256" key="1">
    <source>
        <dbReference type="SAM" id="MobiDB-lite"/>
    </source>
</evidence>